<dbReference type="EMBL" id="JBHTCK010000006">
    <property type="protein sequence ID" value="MFC7353364.1"/>
    <property type="molecule type" value="Genomic_DNA"/>
</dbReference>
<accession>A0ABW2MGE7</accession>
<evidence type="ECO:0000313" key="3">
    <source>
        <dbReference type="EMBL" id="MFC7353364.1"/>
    </source>
</evidence>
<keyword evidence="4" id="KW-1185">Reference proteome</keyword>
<keyword evidence="2" id="KW-0472">Membrane</keyword>
<comment type="caution">
    <text evidence="3">The sequence shown here is derived from an EMBL/GenBank/DDBJ whole genome shotgun (WGS) entry which is preliminary data.</text>
</comment>
<proteinExistence type="predicted"/>
<dbReference type="RefSeq" id="WP_319283554.1">
    <property type="nucleotide sequence ID" value="NZ_JBHTCK010000006.1"/>
</dbReference>
<organism evidence="3 4">
    <name type="scientific">Streptomyces caviscabies</name>
    <dbReference type="NCBI Taxonomy" id="90079"/>
    <lineage>
        <taxon>Bacteria</taxon>
        <taxon>Bacillati</taxon>
        <taxon>Actinomycetota</taxon>
        <taxon>Actinomycetes</taxon>
        <taxon>Kitasatosporales</taxon>
        <taxon>Streptomycetaceae</taxon>
        <taxon>Streptomyces</taxon>
    </lineage>
</organism>
<feature type="transmembrane region" description="Helical" evidence="2">
    <location>
        <begin position="421"/>
        <end position="443"/>
    </location>
</feature>
<feature type="compositionally biased region" description="Basic residues" evidence="1">
    <location>
        <begin position="22"/>
        <end position="32"/>
    </location>
</feature>
<feature type="compositionally biased region" description="Polar residues" evidence="1">
    <location>
        <begin position="222"/>
        <end position="232"/>
    </location>
</feature>
<protein>
    <submittedName>
        <fullName evidence="3">Uncharacterized protein</fullName>
    </submittedName>
</protein>
<keyword evidence="2" id="KW-1133">Transmembrane helix</keyword>
<reference evidence="4" key="1">
    <citation type="journal article" date="2019" name="Int. J. Syst. Evol. Microbiol.">
        <title>The Global Catalogue of Microorganisms (GCM) 10K type strain sequencing project: providing services to taxonomists for standard genome sequencing and annotation.</title>
        <authorList>
            <consortium name="The Broad Institute Genomics Platform"/>
            <consortium name="The Broad Institute Genome Sequencing Center for Infectious Disease"/>
            <person name="Wu L."/>
            <person name="Ma J."/>
        </authorList>
    </citation>
    <scope>NUCLEOTIDE SEQUENCE [LARGE SCALE GENOMIC DNA]</scope>
    <source>
        <strain evidence="4">ICMP 19430</strain>
    </source>
</reference>
<evidence type="ECO:0000256" key="2">
    <source>
        <dbReference type="SAM" id="Phobius"/>
    </source>
</evidence>
<gene>
    <name evidence="3" type="ORF">ACFQW9_22215</name>
</gene>
<feature type="compositionally biased region" description="Low complexity" evidence="1">
    <location>
        <begin position="453"/>
        <end position="462"/>
    </location>
</feature>
<dbReference type="Proteomes" id="UP001596509">
    <property type="component" value="Unassembled WGS sequence"/>
</dbReference>
<sequence>MDRQWRPGGRRASAREDDEGKRVKRQRQRNRGRAVAAVLAALCAAAVLPGQAHAAGPGAYAFDPDAKNVQGATANVEASELDEGLPYRSTIRPGEKLYYRVTLDDVSAAYVSAVAVPGDSGPVAYGDGITVSLRETDDSQCGSGRANFGSGAYARPVAAYAYRTIKEGSGTCQDSGPYDVLVERETKSAADTDAWDLELRFLQEPQVKSGSALPTEGPDSWPSASPQPLTGQRQKRSGGAGYSEATSLENGRWQDTVAPGQTRFYRVPVDWGQQIYATAGLSNSAGGKKEFVGNALTLSLNNPVQGPVSDASLSYSGGPASASLRPLPPVAYRNRFDPSSQVGALRFAGWYYLSVSLSPKLKESYGTEPLPFELSVQVKNKAEESPYEGDAGVFGVTDQDREVARDGKNARQAARSGPMTVVAAAGIGTGSVLVLGLGVWTLLARRRAVAGAPATGHPATGHPAGGGHQPPQGW</sequence>
<feature type="region of interest" description="Disordered" evidence="1">
    <location>
        <begin position="1"/>
        <end position="32"/>
    </location>
</feature>
<feature type="region of interest" description="Disordered" evidence="1">
    <location>
        <begin position="453"/>
        <end position="474"/>
    </location>
</feature>
<keyword evidence="2" id="KW-0812">Transmembrane</keyword>
<feature type="region of interest" description="Disordered" evidence="1">
    <location>
        <begin position="206"/>
        <end position="254"/>
    </location>
</feature>
<evidence type="ECO:0000256" key="1">
    <source>
        <dbReference type="SAM" id="MobiDB-lite"/>
    </source>
</evidence>
<name>A0ABW2MGE7_9ACTN</name>
<evidence type="ECO:0000313" key="4">
    <source>
        <dbReference type="Proteomes" id="UP001596509"/>
    </source>
</evidence>